<gene>
    <name evidence="3" type="primary">118</name>
    <name evidence="3" type="ORF">SEA_QUI_118</name>
</gene>
<dbReference type="RefSeq" id="YP_010660484.1">
    <property type="nucleotide sequence ID" value="NC_070877.1"/>
</dbReference>
<dbReference type="Proteomes" id="UP000321915">
    <property type="component" value="Segment"/>
</dbReference>
<feature type="region of interest" description="Disordered" evidence="1">
    <location>
        <begin position="164"/>
        <end position="200"/>
    </location>
</feature>
<sequence length="200" mass="22318">MSKTAARRKPQNITLEDVNIVFRNFSGNEGQFNKAGDRNFGLLIGPEDAEAMAADGWNIKYLKPREEGDEAQAWLKIKVNFSGRPPRVVLITENGQGEKSKTPLDETMVSILDWAPIETVDLIISPYEWNVNGNTGITAYLQSIFVTMAQDDLEKKYANVPDTGQKALTSGNEDYSNPFNGELEDLGEREDQLELERGGF</sequence>
<dbReference type="KEGG" id="vg:77936609"/>
<protein>
    <recommendedName>
        <fullName evidence="2">Putative phage ssDNA-binding domain-containing protein</fullName>
    </recommendedName>
</protein>
<dbReference type="EMBL" id="MN183282">
    <property type="protein sequence ID" value="QED11607.1"/>
    <property type="molecule type" value="Genomic_DNA"/>
</dbReference>
<organism evidence="3 4">
    <name type="scientific">Arthrobacter phage Qui</name>
    <dbReference type="NCBI Taxonomy" id="2603260"/>
    <lineage>
        <taxon>Viruses</taxon>
        <taxon>Duplodnaviria</taxon>
        <taxon>Heunggongvirae</taxon>
        <taxon>Uroviricota</taxon>
        <taxon>Caudoviricetes</taxon>
        <taxon>Quivirus</taxon>
        <taxon>Quivirus qui</taxon>
    </lineage>
</organism>
<feature type="compositionally biased region" description="Basic and acidic residues" evidence="1">
    <location>
        <begin position="189"/>
        <end position="200"/>
    </location>
</feature>
<dbReference type="InterPro" id="IPR057581">
    <property type="entry name" value="Phage_ssDNA_bind"/>
</dbReference>
<evidence type="ECO:0000313" key="4">
    <source>
        <dbReference type="Proteomes" id="UP000321915"/>
    </source>
</evidence>
<evidence type="ECO:0000256" key="1">
    <source>
        <dbReference type="SAM" id="MobiDB-lite"/>
    </source>
</evidence>
<dbReference type="Pfam" id="PF24083">
    <property type="entry name" value="Phage_ssDNA_bind"/>
    <property type="match status" value="1"/>
</dbReference>
<reference evidence="3 4" key="1">
    <citation type="submission" date="2019-07" db="EMBL/GenBank/DDBJ databases">
        <authorList>
            <person name="Abdullah A."/>
            <person name="Lima G.C."/>
            <person name="Cuneo C.K."/>
            <person name="Ennest D.C."/>
            <person name="Fritz K.J."/>
            <person name="Johnson B.T."/>
            <person name="Larson S.M."/>
            <person name="Lemunyete M.N."/>
            <person name="Murray M.B."/>
            <person name="Osmond D.E."/>
            <person name="Patras K.A."/>
            <person name="Ransibrahmanakul S."/>
            <person name="Simpson K.A."/>
            <person name="Thull B.S."/>
            <person name="Wetzel S."/>
            <person name="Bonilla J.A."/>
            <person name="Klyczek K."/>
            <person name="Garlena R.A."/>
            <person name="Russell D.A."/>
            <person name="Pope W.H."/>
            <person name="Jacobs-Sera D."/>
            <person name="Hatfull G.F."/>
        </authorList>
    </citation>
    <scope>NUCLEOTIDE SEQUENCE [LARGE SCALE GENOMIC DNA]</scope>
</reference>
<keyword evidence="4" id="KW-1185">Reference proteome</keyword>
<name>A0A5B8WIK7_9CAUD</name>
<evidence type="ECO:0000313" key="3">
    <source>
        <dbReference type="EMBL" id="QED11607.1"/>
    </source>
</evidence>
<accession>A0A5B8WIK7</accession>
<dbReference type="GeneID" id="77936609"/>
<feature type="compositionally biased region" description="Polar residues" evidence="1">
    <location>
        <begin position="166"/>
        <end position="179"/>
    </location>
</feature>
<evidence type="ECO:0000259" key="2">
    <source>
        <dbReference type="Pfam" id="PF24083"/>
    </source>
</evidence>
<proteinExistence type="predicted"/>
<feature type="domain" description="Putative phage ssDNA-binding" evidence="2">
    <location>
        <begin position="6"/>
        <end position="191"/>
    </location>
</feature>